<dbReference type="Proteomes" id="UP000315816">
    <property type="component" value="Unassembled WGS sequence"/>
</dbReference>
<keyword evidence="3" id="KW-1185">Reference proteome</keyword>
<feature type="chain" id="PRO_5021939483" evidence="1">
    <location>
        <begin position="18"/>
        <end position="116"/>
    </location>
</feature>
<evidence type="ECO:0000256" key="1">
    <source>
        <dbReference type="SAM" id="SignalP"/>
    </source>
</evidence>
<evidence type="ECO:0000313" key="3">
    <source>
        <dbReference type="Proteomes" id="UP000315816"/>
    </source>
</evidence>
<keyword evidence="1" id="KW-0732">Signal</keyword>
<dbReference type="OrthoDB" id="573055at2"/>
<protein>
    <submittedName>
        <fullName evidence="2">Uncharacterized protein</fullName>
    </submittedName>
</protein>
<accession>A0A545SRA4</accession>
<evidence type="ECO:0000313" key="2">
    <source>
        <dbReference type="EMBL" id="TQV67494.1"/>
    </source>
</evidence>
<organism evidence="2 3">
    <name type="scientific">Aliiroseovarius halocynthiae</name>
    <dbReference type="NCBI Taxonomy" id="985055"/>
    <lineage>
        <taxon>Bacteria</taxon>
        <taxon>Pseudomonadati</taxon>
        <taxon>Pseudomonadota</taxon>
        <taxon>Alphaproteobacteria</taxon>
        <taxon>Rhodobacterales</taxon>
        <taxon>Paracoccaceae</taxon>
        <taxon>Aliiroseovarius</taxon>
    </lineage>
</organism>
<name>A0A545SRA4_9RHOB</name>
<dbReference type="AlphaFoldDB" id="A0A545SRA4"/>
<feature type="signal peptide" evidence="1">
    <location>
        <begin position="1"/>
        <end position="17"/>
    </location>
</feature>
<dbReference type="EMBL" id="VICH01000006">
    <property type="protein sequence ID" value="TQV67494.1"/>
    <property type="molecule type" value="Genomic_DNA"/>
</dbReference>
<proteinExistence type="predicted"/>
<comment type="caution">
    <text evidence="2">The sequence shown here is derived from an EMBL/GenBank/DDBJ whole genome shotgun (WGS) entry which is preliminary data.</text>
</comment>
<sequence length="116" mass="12394">MRTVLLGLALMAGPAFADDAVIEGAAARASASGWSFSVTLRHAETGWDDYADGWRVETEDGEVLGTRVLAHPHVNEQPFTRSLSGVVVPEGTTAIVIRARTSADGWGKDLYQLDLP</sequence>
<dbReference type="RefSeq" id="WP_142853653.1">
    <property type="nucleotide sequence ID" value="NZ_FXWW01000002.1"/>
</dbReference>
<reference evidence="2 3" key="1">
    <citation type="submission" date="2019-06" db="EMBL/GenBank/DDBJ databases">
        <title>A novel species of marine bacteria.</title>
        <authorList>
            <person name="Wang Y."/>
        </authorList>
    </citation>
    <scope>NUCLEOTIDE SEQUENCE [LARGE SCALE GENOMIC DNA]</scope>
    <source>
        <strain evidence="2 3">MA1-10</strain>
    </source>
</reference>
<gene>
    <name evidence="2" type="ORF">FIL88_09730</name>
</gene>